<dbReference type="AlphaFoldDB" id="A0A2G9SLY3"/>
<gene>
    <name evidence="1" type="ORF">AB205_0165770</name>
</gene>
<dbReference type="Proteomes" id="UP000228934">
    <property type="component" value="Unassembled WGS sequence"/>
</dbReference>
<evidence type="ECO:0000313" key="1">
    <source>
        <dbReference type="EMBL" id="PIO41180.1"/>
    </source>
</evidence>
<evidence type="ECO:0000313" key="2">
    <source>
        <dbReference type="Proteomes" id="UP000228934"/>
    </source>
</evidence>
<organism evidence="1 2">
    <name type="scientific">Aquarana catesbeiana</name>
    <name type="common">American bullfrog</name>
    <name type="synonym">Rana catesbeiana</name>
    <dbReference type="NCBI Taxonomy" id="8400"/>
    <lineage>
        <taxon>Eukaryota</taxon>
        <taxon>Metazoa</taxon>
        <taxon>Chordata</taxon>
        <taxon>Craniata</taxon>
        <taxon>Vertebrata</taxon>
        <taxon>Euteleostomi</taxon>
        <taxon>Amphibia</taxon>
        <taxon>Batrachia</taxon>
        <taxon>Anura</taxon>
        <taxon>Neobatrachia</taxon>
        <taxon>Ranoidea</taxon>
        <taxon>Ranidae</taxon>
        <taxon>Aquarana</taxon>
    </lineage>
</organism>
<proteinExistence type="predicted"/>
<keyword evidence="2" id="KW-1185">Reference proteome</keyword>
<protein>
    <submittedName>
        <fullName evidence="1">Uncharacterized protein</fullName>
    </submittedName>
</protein>
<name>A0A2G9SLY3_AQUCT</name>
<accession>A0A2G9SLY3</accession>
<dbReference type="EMBL" id="KV923856">
    <property type="protein sequence ID" value="PIO41180.1"/>
    <property type="molecule type" value="Genomic_DNA"/>
</dbReference>
<reference evidence="2" key="1">
    <citation type="journal article" date="2017" name="Nat. Commun.">
        <title>The North American bullfrog draft genome provides insight into hormonal regulation of long noncoding RNA.</title>
        <authorList>
            <person name="Hammond S.A."/>
            <person name="Warren R.L."/>
            <person name="Vandervalk B.P."/>
            <person name="Kucuk E."/>
            <person name="Khan H."/>
            <person name="Gibb E.A."/>
            <person name="Pandoh P."/>
            <person name="Kirk H."/>
            <person name="Zhao Y."/>
            <person name="Jones M."/>
            <person name="Mungall A.J."/>
            <person name="Coope R."/>
            <person name="Pleasance S."/>
            <person name="Moore R.A."/>
            <person name="Holt R.A."/>
            <person name="Round J.M."/>
            <person name="Ohora S."/>
            <person name="Walle B.V."/>
            <person name="Veldhoen N."/>
            <person name="Helbing C.C."/>
            <person name="Birol I."/>
        </authorList>
    </citation>
    <scope>NUCLEOTIDE SEQUENCE [LARGE SCALE GENOMIC DNA]</scope>
</reference>
<sequence length="83" mass="8773">MYPMAIHMCPICASAHKWALIGTIMSQCPSVPHTSATYQCRLSVPIISATSSVPISAAVSVPVSAAISVPVIEGENVLIYKKF</sequence>